<name>A0A8I3AEP7_9AGAM</name>
<accession>A0A8I3AEP7</accession>
<protein>
    <submittedName>
        <fullName evidence="2">Uncharacterized protein</fullName>
    </submittedName>
</protein>
<proteinExistence type="predicted"/>
<dbReference type="EMBL" id="JAGFBS010000002">
    <property type="protein sequence ID" value="KAG6380613.1"/>
    <property type="molecule type" value="Genomic_DNA"/>
</dbReference>
<sequence length="125" mass="13425">MKNVDYEAPVKRKPLISALWGLIPIIVCVAACVMCALVYDWFSFSMILLGIVSNGLANVAIGNGRLTIESVKEPAPGAPPGHGIMMGEDEVIVIKGKERDVNAVTKGRFVLETRSKHGHIPAEEG</sequence>
<evidence type="ECO:0000256" key="1">
    <source>
        <dbReference type="SAM" id="Phobius"/>
    </source>
</evidence>
<dbReference type="Proteomes" id="UP000683000">
    <property type="component" value="Unassembled WGS sequence"/>
</dbReference>
<dbReference type="AlphaFoldDB" id="A0A8I3AEP7"/>
<comment type="caution">
    <text evidence="2">The sequence shown here is derived from an EMBL/GenBank/DDBJ whole genome shotgun (WGS) entry which is preliminary data.</text>
</comment>
<evidence type="ECO:0000313" key="2">
    <source>
        <dbReference type="EMBL" id="KAG6380613.1"/>
    </source>
</evidence>
<evidence type="ECO:0000313" key="3">
    <source>
        <dbReference type="Proteomes" id="UP000683000"/>
    </source>
</evidence>
<keyword evidence="3" id="KW-1185">Reference proteome</keyword>
<keyword evidence="1" id="KW-0812">Transmembrane</keyword>
<feature type="transmembrane region" description="Helical" evidence="1">
    <location>
        <begin position="15"/>
        <end position="39"/>
    </location>
</feature>
<organism evidence="2 3">
    <name type="scientific">Boletus reticuloceps</name>
    <dbReference type="NCBI Taxonomy" id="495285"/>
    <lineage>
        <taxon>Eukaryota</taxon>
        <taxon>Fungi</taxon>
        <taxon>Dikarya</taxon>
        <taxon>Basidiomycota</taxon>
        <taxon>Agaricomycotina</taxon>
        <taxon>Agaricomycetes</taxon>
        <taxon>Agaricomycetidae</taxon>
        <taxon>Boletales</taxon>
        <taxon>Boletineae</taxon>
        <taxon>Boletaceae</taxon>
        <taxon>Boletoideae</taxon>
        <taxon>Boletus</taxon>
    </lineage>
</organism>
<keyword evidence="1" id="KW-0472">Membrane</keyword>
<gene>
    <name evidence="2" type="ORF">JVT61DRAFT_4979</name>
</gene>
<dbReference type="OrthoDB" id="2664332at2759"/>
<keyword evidence="1" id="KW-1133">Transmembrane helix</keyword>
<reference evidence="2" key="1">
    <citation type="submission" date="2021-03" db="EMBL/GenBank/DDBJ databases">
        <title>Evolutionary innovations through gain and loss of genes in the ectomycorrhizal Boletales.</title>
        <authorList>
            <person name="Wu G."/>
            <person name="Miyauchi S."/>
            <person name="Morin E."/>
            <person name="Yang Z.-L."/>
            <person name="Xu J."/>
            <person name="Martin F.M."/>
        </authorList>
    </citation>
    <scope>NUCLEOTIDE SEQUENCE</scope>
    <source>
        <strain evidence="2">BR01</strain>
    </source>
</reference>